<gene>
    <name evidence="2" type="ORF">ACFVKH_03570</name>
</gene>
<dbReference type="RefSeq" id="WP_377961710.1">
    <property type="nucleotide sequence ID" value="NZ_JBHZOL010000021.1"/>
</dbReference>
<organism evidence="2 3">
    <name type="scientific">Almyronema epifaneia S1</name>
    <dbReference type="NCBI Taxonomy" id="2991925"/>
    <lineage>
        <taxon>Bacteria</taxon>
        <taxon>Bacillati</taxon>
        <taxon>Cyanobacteriota</taxon>
        <taxon>Cyanophyceae</taxon>
        <taxon>Nodosilineales</taxon>
        <taxon>Nodosilineaceae</taxon>
        <taxon>Almyronema</taxon>
        <taxon>Almyronema epifaneia</taxon>
    </lineage>
</organism>
<protein>
    <submittedName>
        <fullName evidence="2">Uncharacterized protein</fullName>
    </submittedName>
</protein>
<dbReference type="Proteomes" id="UP001600165">
    <property type="component" value="Unassembled WGS sequence"/>
</dbReference>
<evidence type="ECO:0000313" key="3">
    <source>
        <dbReference type="Proteomes" id="UP001600165"/>
    </source>
</evidence>
<keyword evidence="1" id="KW-0812">Transmembrane</keyword>
<name>A0ABW6IB20_9CYAN</name>
<evidence type="ECO:0000313" key="2">
    <source>
        <dbReference type="EMBL" id="MFE4105343.1"/>
    </source>
</evidence>
<accession>A0ABW6IB20</accession>
<evidence type="ECO:0000256" key="1">
    <source>
        <dbReference type="SAM" id="Phobius"/>
    </source>
</evidence>
<dbReference type="EMBL" id="JBHZOL010000021">
    <property type="protein sequence ID" value="MFE4105343.1"/>
    <property type="molecule type" value="Genomic_DNA"/>
</dbReference>
<keyword evidence="1" id="KW-0472">Membrane</keyword>
<sequence length="446" mass="50029">MPRLSDRAYEILSAEVRRLCAANPLEQVRQDIVLRRLTKLRTQEGPPLTLAEMREALIDIFPNFNEKVLKQAAKANKPASKTKRNVGLVGAALLGTAALAGGVWVLNLPYPMIRWPVARIAPLVLLPSFMQMDHSYRQAISLVEQADQLVNQATSPQDLELGAEKVTAAQENLDRLPVWFLGYYPQRYCTLFSCAWQFTFDEFETARKQIGRMEARIFQANNAQTRLEEAVQAVEEAKASYQTATTPQEETAALNAWQLGMDLLREIPSETLAGQSARTKLAAYERDYQESTGLTAGGDRALTFIQAAKGFAVTAAQRGQNPPHSVATWSQIAESWQTAIDRLEQIQPEDPDYIEAQSLLSEYIKNKGYVEEWIQIEQEASQAFEVAQQKQVNFLSQNLGATSPDVARGELQAMLNQISRVRKNTTFYEQAQALHKWALAERSKLP</sequence>
<reference evidence="2 3" key="1">
    <citation type="submission" date="2024-10" db="EMBL/GenBank/DDBJ databases">
        <authorList>
            <person name="Ratan Roy A."/>
            <person name="Morales Sandoval P.H."/>
            <person name="De Los Santos Villalobos S."/>
            <person name="Chakraborty S."/>
            <person name="Mukherjee J."/>
        </authorList>
    </citation>
    <scope>NUCLEOTIDE SEQUENCE [LARGE SCALE GENOMIC DNA]</scope>
    <source>
        <strain evidence="2 3">S1</strain>
    </source>
</reference>
<proteinExistence type="predicted"/>
<keyword evidence="1" id="KW-1133">Transmembrane helix</keyword>
<keyword evidence="3" id="KW-1185">Reference proteome</keyword>
<comment type="caution">
    <text evidence="2">The sequence shown here is derived from an EMBL/GenBank/DDBJ whole genome shotgun (WGS) entry which is preliminary data.</text>
</comment>
<feature type="transmembrane region" description="Helical" evidence="1">
    <location>
        <begin position="86"/>
        <end position="106"/>
    </location>
</feature>